<dbReference type="Proteomes" id="UP000026962">
    <property type="component" value="Chromosome 11"/>
</dbReference>
<evidence type="ECO:0000313" key="3">
    <source>
        <dbReference type="Proteomes" id="UP000026962"/>
    </source>
</evidence>
<keyword evidence="3" id="KW-1185">Reference proteome</keyword>
<protein>
    <submittedName>
        <fullName evidence="2">Uncharacterized protein</fullName>
    </submittedName>
</protein>
<feature type="compositionally biased region" description="Basic and acidic residues" evidence="1">
    <location>
        <begin position="1"/>
        <end position="15"/>
    </location>
</feature>
<feature type="region of interest" description="Disordered" evidence="1">
    <location>
        <begin position="1"/>
        <end position="76"/>
    </location>
</feature>
<sequence>MRDPPTLHPSTREKNASPFPLPPSPRPAPARQHPHRCRRAPVPSSRHRLPIRRLARRRRAPVPSSRRRFPIRRPARHHSSHHAPLHLWLEWLNSLAILVTVALRELCCSVIDGVIVGVIGGGVVLSGNGVSMKNYGGNTHRRRLTLAPDWAASSTPISKSPSVSLSNEDRDAQARFKLAKMAELVASTASRPKVVHAVSRLQLAARNELGTSSGSRFSDDCEEDDHLDLESASKPWSGPLPAPQRSPPRTIGGVIKAAIQGKCCT</sequence>
<evidence type="ECO:0000256" key="1">
    <source>
        <dbReference type="SAM" id="MobiDB-lite"/>
    </source>
</evidence>
<feature type="compositionally biased region" description="Basic residues" evidence="1">
    <location>
        <begin position="32"/>
        <end position="76"/>
    </location>
</feature>
<feature type="region of interest" description="Disordered" evidence="1">
    <location>
        <begin position="209"/>
        <end position="251"/>
    </location>
</feature>
<evidence type="ECO:0000313" key="2">
    <source>
        <dbReference type="EnsemblPlants" id="OPUNC11G14010.1"/>
    </source>
</evidence>
<dbReference type="HOGENOM" id="CLU_1051223_0_0_1"/>
<reference evidence="2" key="2">
    <citation type="submission" date="2018-05" db="EMBL/GenBank/DDBJ databases">
        <title>OpunRS2 (Oryza punctata Reference Sequence Version 2).</title>
        <authorList>
            <person name="Zhang J."/>
            <person name="Kudrna D."/>
            <person name="Lee S."/>
            <person name="Talag J."/>
            <person name="Welchert J."/>
            <person name="Wing R.A."/>
        </authorList>
    </citation>
    <scope>NUCLEOTIDE SEQUENCE [LARGE SCALE GENOMIC DNA]</scope>
</reference>
<organism evidence="2">
    <name type="scientific">Oryza punctata</name>
    <name type="common">Red rice</name>
    <dbReference type="NCBI Taxonomy" id="4537"/>
    <lineage>
        <taxon>Eukaryota</taxon>
        <taxon>Viridiplantae</taxon>
        <taxon>Streptophyta</taxon>
        <taxon>Embryophyta</taxon>
        <taxon>Tracheophyta</taxon>
        <taxon>Spermatophyta</taxon>
        <taxon>Magnoliopsida</taxon>
        <taxon>Liliopsida</taxon>
        <taxon>Poales</taxon>
        <taxon>Poaceae</taxon>
        <taxon>BOP clade</taxon>
        <taxon>Oryzoideae</taxon>
        <taxon>Oryzeae</taxon>
        <taxon>Oryzinae</taxon>
        <taxon>Oryza</taxon>
    </lineage>
</organism>
<dbReference type="Gramene" id="OPUNC11G14010.1">
    <property type="protein sequence ID" value="OPUNC11G14010.1"/>
    <property type="gene ID" value="OPUNC11G14010"/>
</dbReference>
<name>A0A0E0MGC3_ORYPU</name>
<proteinExistence type="predicted"/>
<reference evidence="2" key="1">
    <citation type="submission" date="2015-04" db="UniProtKB">
        <authorList>
            <consortium name="EnsemblPlants"/>
        </authorList>
    </citation>
    <scope>IDENTIFICATION</scope>
</reference>
<dbReference type="EnsemblPlants" id="OPUNC11G14010.1">
    <property type="protein sequence ID" value="OPUNC11G14010.1"/>
    <property type="gene ID" value="OPUNC11G14010"/>
</dbReference>
<dbReference type="AlphaFoldDB" id="A0A0E0MGC3"/>
<feature type="compositionally biased region" description="Pro residues" evidence="1">
    <location>
        <begin position="19"/>
        <end position="28"/>
    </location>
</feature>
<accession>A0A0E0MGC3</accession>